<sequence length="63" mass="7147">MCRQDAGEKKRSPVCSARRSSDRRHAVLRLPPRHWTLPGGVQGGEWRPKEVRSIVARKEVQGS</sequence>
<reference evidence="2 3" key="1">
    <citation type="submission" date="2019-03" db="EMBL/GenBank/DDBJ databases">
        <title>First draft genome of Liparis tanakae, snailfish: a comprehensive survey of snailfish specific genes.</title>
        <authorList>
            <person name="Kim W."/>
            <person name="Song I."/>
            <person name="Jeong J.-H."/>
            <person name="Kim D."/>
            <person name="Kim S."/>
            <person name="Ryu S."/>
            <person name="Song J.Y."/>
            <person name="Lee S.K."/>
        </authorList>
    </citation>
    <scope>NUCLEOTIDE SEQUENCE [LARGE SCALE GENOMIC DNA]</scope>
    <source>
        <tissue evidence="2">Muscle</tissue>
    </source>
</reference>
<accession>A0A4Z2FR61</accession>
<dbReference type="EMBL" id="SRLO01000954">
    <property type="protein sequence ID" value="TNN43638.1"/>
    <property type="molecule type" value="Genomic_DNA"/>
</dbReference>
<evidence type="ECO:0000313" key="3">
    <source>
        <dbReference type="Proteomes" id="UP000314294"/>
    </source>
</evidence>
<feature type="compositionally biased region" description="Basic and acidic residues" evidence="1">
    <location>
        <begin position="1"/>
        <end position="11"/>
    </location>
</feature>
<protein>
    <submittedName>
        <fullName evidence="2">Uncharacterized protein</fullName>
    </submittedName>
</protein>
<organism evidence="2 3">
    <name type="scientific">Liparis tanakae</name>
    <name type="common">Tanaka's snailfish</name>
    <dbReference type="NCBI Taxonomy" id="230148"/>
    <lineage>
        <taxon>Eukaryota</taxon>
        <taxon>Metazoa</taxon>
        <taxon>Chordata</taxon>
        <taxon>Craniata</taxon>
        <taxon>Vertebrata</taxon>
        <taxon>Euteleostomi</taxon>
        <taxon>Actinopterygii</taxon>
        <taxon>Neopterygii</taxon>
        <taxon>Teleostei</taxon>
        <taxon>Neoteleostei</taxon>
        <taxon>Acanthomorphata</taxon>
        <taxon>Eupercaria</taxon>
        <taxon>Perciformes</taxon>
        <taxon>Cottioidei</taxon>
        <taxon>Cottales</taxon>
        <taxon>Liparidae</taxon>
        <taxon>Liparis</taxon>
    </lineage>
</organism>
<dbReference type="AlphaFoldDB" id="A0A4Z2FR61"/>
<evidence type="ECO:0000313" key="2">
    <source>
        <dbReference type="EMBL" id="TNN43638.1"/>
    </source>
</evidence>
<gene>
    <name evidence="2" type="ORF">EYF80_046172</name>
</gene>
<dbReference type="Proteomes" id="UP000314294">
    <property type="component" value="Unassembled WGS sequence"/>
</dbReference>
<feature type="region of interest" description="Disordered" evidence="1">
    <location>
        <begin position="1"/>
        <end position="23"/>
    </location>
</feature>
<proteinExistence type="predicted"/>
<keyword evidence="3" id="KW-1185">Reference proteome</keyword>
<evidence type="ECO:0000256" key="1">
    <source>
        <dbReference type="SAM" id="MobiDB-lite"/>
    </source>
</evidence>
<name>A0A4Z2FR61_9TELE</name>
<comment type="caution">
    <text evidence="2">The sequence shown here is derived from an EMBL/GenBank/DDBJ whole genome shotgun (WGS) entry which is preliminary data.</text>
</comment>